<dbReference type="Gene3D" id="3.40.50.300">
    <property type="entry name" value="P-loop containing nucleotide triphosphate hydrolases"/>
    <property type="match status" value="1"/>
</dbReference>
<keyword evidence="4" id="KW-1185">Reference proteome</keyword>
<dbReference type="Proteomes" id="UP001152484">
    <property type="component" value="Unassembled WGS sequence"/>
</dbReference>
<dbReference type="PANTHER" id="PTHR10285">
    <property type="entry name" value="URIDINE KINASE"/>
    <property type="match status" value="1"/>
</dbReference>
<protein>
    <recommendedName>
        <fullName evidence="2">Phosphoribulokinase/uridine kinase domain-containing protein</fullName>
    </recommendedName>
</protein>
<dbReference type="GO" id="GO:0009536">
    <property type="term" value="C:plastid"/>
    <property type="evidence" value="ECO:0007669"/>
    <property type="project" value="UniProtKB-SubCell"/>
</dbReference>
<organism evidence="3 4">
    <name type="scientific">Cuscuta europaea</name>
    <name type="common">European dodder</name>
    <dbReference type="NCBI Taxonomy" id="41803"/>
    <lineage>
        <taxon>Eukaryota</taxon>
        <taxon>Viridiplantae</taxon>
        <taxon>Streptophyta</taxon>
        <taxon>Embryophyta</taxon>
        <taxon>Tracheophyta</taxon>
        <taxon>Spermatophyta</taxon>
        <taxon>Magnoliopsida</taxon>
        <taxon>eudicotyledons</taxon>
        <taxon>Gunneridae</taxon>
        <taxon>Pentapetalae</taxon>
        <taxon>asterids</taxon>
        <taxon>lamiids</taxon>
        <taxon>Solanales</taxon>
        <taxon>Convolvulaceae</taxon>
        <taxon>Cuscuteae</taxon>
        <taxon>Cuscuta</taxon>
        <taxon>Cuscuta subgen. Cuscuta</taxon>
    </lineage>
</organism>
<evidence type="ECO:0000313" key="3">
    <source>
        <dbReference type="EMBL" id="CAH9115375.1"/>
    </source>
</evidence>
<dbReference type="InterPro" id="IPR006083">
    <property type="entry name" value="PRK/URK"/>
</dbReference>
<evidence type="ECO:0000313" key="4">
    <source>
        <dbReference type="Proteomes" id="UP001152484"/>
    </source>
</evidence>
<evidence type="ECO:0000259" key="2">
    <source>
        <dbReference type="Pfam" id="PF00485"/>
    </source>
</evidence>
<name>A0A9P1ELC9_CUSEU</name>
<reference evidence="3" key="1">
    <citation type="submission" date="2022-07" db="EMBL/GenBank/DDBJ databases">
        <authorList>
            <person name="Macas J."/>
            <person name="Novak P."/>
            <person name="Neumann P."/>
        </authorList>
    </citation>
    <scope>NUCLEOTIDE SEQUENCE</scope>
</reference>
<feature type="domain" description="Phosphoribulokinase/uridine kinase" evidence="2">
    <location>
        <begin position="33"/>
        <end position="120"/>
    </location>
</feature>
<dbReference type="EMBL" id="CAMAPE010000066">
    <property type="protein sequence ID" value="CAH9115375.1"/>
    <property type="molecule type" value="Genomic_DNA"/>
</dbReference>
<comment type="caution">
    <text evidence="3">The sequence shown here is derived from an EMBL/GenBank/DDBJ whole genome shotgun (WGS) entry which is preliminary data.</text>
</comment>
<dbReference type="GO" id="GO:0016301">
    <property type="term" value="F:kinase activity"/>
    <property type="evidence" value="ECO:0007669"/>
    <property type="project" value="InterPro"/>
</dbReference>
<dbReference type="AlphaFoldDB" id="A0A9P1ELC9"/>
<proteinExistence type="predicted"/>
<dbReference type="OrthoDB" id="10257085at2759"/>
<dbReference type="SUPFAM" id="SSF52540">
    <property type="entry name" value="P-loop containing nucleoside triphosphate hydrolases"/>
    <property type="match status" value="1"/>
</dbReference>
<comment type="subcellular location">
    <subcellularLocation>
        <location evidence="1">Plastid</location>
    </subcellularLocation>
</comment>
<evidence type="ECO:0000256" key="1">
    <source>
        <dbReference type="ARBA" id="ARBA00004474"/>
    </source>
</evidence>
<dbReference type="Pfam" id="PF00485">
    <property type="entry name" value="PRK"/>
    <property type="match status" value="1"/>
</dbReference>
<sequence>METLDMVVALRNHSSLQENVIHEQDVPLKVPFIIGVAGGTASGKTEVCSTIISEFHNQRVLVINQESFYLPLHNDQLERVHEYNFDHPDAFDLELLLSCLETLRGGQPISIPNNYDLRRHKSLEPMRVVGS</sequence>
<dbReference type="GO" id="GO:0005524">
    <property type="term" value="F:ATP binding"/>
    <property type="evidence" value="ECO:0007669"/>
    <property type="project" value="InterPro"/>
</dbReference>
<dbReference type="InterPro" id="IPR027417">
    <property type="entry name" value="P-loop_NTPase"/>
</dbReference>
<accession>A0A9P1ELC9</accession>
<dbReference type="PRINTS" id="PR00988">
    <property type="entry name" value="URIDINKINASE"/>
</dbReference>
<gene>
    <name evidence="3" type="ORF">CEURO_LOCUS20789</name>
</gene>